<evidence type="ECO:0000313" key="3">
    <source>
        <dbReference type="Proteomes" id="UP000827092"/>
    </source>
</evidence>
<proteinExistence type="predicted"/>
<gene>
    <name evidence="2" type="ORF">JTE90_026648</name>
</gene>
<dbReference type="Proteomes" id="UP000827092">
    <property type="component" value="Unassembled WGS sequence"/>
</dbReference>
<sequence>MFTISTGEPPTPPVTADSQRPSSSLNTTESKSSSRGFEDSGKATSDFEDSGRVPSDYDDNSRIVLSSVGSLENRTMSELEDSGRIQSDFEDSGRIVPQQEPDSGYEASPCSIADTSYRENLHFFGDDEAEDCDVFEDEDDFVHVGLNDSEYCNDCTSLNCRCNNSGNSRPESPSAAETVLEGEDLSNCDSSDSSSRRGQPSSLPIRIPGQQILRTSPVLVFPFHPRSCPAAWLAHHQTSNSRSVSDLEERLRRRASLQSQRRRRMQIDSDASSDVGSSDDNFLSDDGLDNGIFRELFSVFLILTLFH</sequence>
<feature type="region of interest" description="Disordered" evidence="1">
    <location>
        <begin position="163"/>
        <end position="208"/>
    </location>
</feature>
<dbReference type="AlphaFoldDB" id="A0AAV6U0C6"/>
<feature type="compositionally biased region" description="Polar residues" evidence="1">
    <location>
        <begin position="63"/>
        <end position="74"/>
    </location>
</feature>
<comment type="caution">
    <text evidence="2">The sequence shown here is derived from an EMBL/GenBank/DDBJ whole genome shotgun (WGS) entry which is preliminary data.</text>
</comment>
<protein>
    <submittedName>
        <fullName evidence="2">Uncharacterized protein</fullName>
    </submittedName>
</protein>
<evidence type="ECO:0000313" key="2">
    <source>
        <dbReference type="EMBL" id="KAG8177867.1"/>
    </source>
</evidence>
<feature type="compositionally biased region" description="Low complexity" evidence="1">
    <location>
        <begin position="22"/>
        <end position="34"/>
    </location>
</feature>
<feature type="compositionally biased region" description="Low complexity" evidence="1">
    <location>
        <begin position="268"/>
        <end position="280"/>
    </location>
</feature>
<feature type="region of interest" description="Disordered" evidence="1">
    <location>
        <begin position="1"/>
        <end position="107"/>
    </location>
</feature>
<feature type="region of interest" description="Disordered" evidence="1">
    <location>
        <begin position="256"/>
        <end position="280"/>
    </location>
</feature>
<evidence type="ECO:0000256" key="1">
    <source>
        <dbReference type="SAM" id="MobiDB-lite"/>
    </source>
</evidence>
<organism evidence="2 3">
    <name type="scientific">Oedothorax gibbosus</name>
    <dbReference type="NCBI Taxonomy" id="931172"/>
    <lineage>
        <taxon>Eukaryota</taxon>
        <taxon>Metazoa</taxon>
        <taxon>Ecdysozoa</taxon>
        <taxon>Arthropoda</taxon>
        <taxon>Chelicerata</taxon>
        <taxon>Arachnida</taxon>
        <taxon>Araneae</taxon>
        <taxon>Araneomorphae</taxon>
        <taxon>Entelegynae</taxon>
        <taxon>Araneoidea</taxon>
        <taxon>Linyphiidae</taxon>
        <taxon>Erigoninae</taxon>
        <taxon>Oedothorax</taxon>
    </lineage>
</organism>
<feature type="compositionally biased region" description="Low complexity" evidence="1">
    <location>
        <begin position="187"/>
        <end position="202"/>
    </location>
</feature>
<keyword evidence="3" id="KW-1185">Reference proteome</keyword>
<dbReference type="EMBL" id="JAFNEN010000741">
    <property type="protein sequence ID" value="KAG8177867.1"/>
    <property type="molecule type" value="Genomic_DNA"/>
</dbReference>
<name>A0AAV6U0C6_9ARAC</name>
<reference evidence="2 3" key="1">
    <citation type="journal article" date="2022" name="Nat. Ecol. Evol.">
        <title>A masculinizing supergene underlies an exaggerated male reproductive morph in a spider.</title>
        <authorList>
            <person name="Hendrickx F."/>
            <person name="De Corte Z."/>
            <person name="Sonet G."/>
            <person name="Van Belleghem S.M."/>
            <person name="Kostlbacher S."/>
            <person name="Vangestel C."/>
        </authorList>
    </citation>
    <scope>NUCLEOTIDE SEQUENCE [LARGE SCALE GENOMIC DNA]</scope>
    <source>
        <strain evidence="2">W744_W776</strain>
    </source>
</reference>
<accession>A0AAV6U0C6</accession>